<evidence type="ECO:0000256" key="3">
    <source>
        <dbReference type="ARBA" id="ARBA00022989"/>
    </source>
</evidence>
<reference evidence="6 7" key="1">
    <citation type="submission" date="2012-05" db="EMBL/GenBank/DDBJ databases">
        <title>Genome sequence of Nitritalea halalkaliphila LW7.</title>
        <authorList>
            <person name="Jangir P.K."/>
            <person name="Singh A."/>
            <person name="Shivaji S."/>
            <person name="Sharma R."/>
        </authorList>
    </citation>
    <scope>NUCLEOTIDE SEQUENCE [LARGE SCALE GENOMIC DNA]</scope>
    <source>
        <strain evidence="6 7">LW7</strain>
    </source>
</reference>
<proteinExistence type="predicted"/>
<dbReference type="EMBL" id="AJYA01000053">
    <property type="protein sequence ID" value="EIM73887.1"/>
    <property type="molecule type" value="Genomic_DNA"/>
</dbReference>
<feature type="transmembrane region" description="Helical" evidence="5">
    <location>
        <begin position="141"/>
        <end position="159"/>
    </location>
</feature>
<evidence type="ECO:0000256" key="1">
    <source>
        <dbReference type="ARBA" id="ARBA00004141"/>
    </source>
</evidence>
<dbReference type="AlphaFoldDB" id="I5BWD5"/>
<evidence type="ECO:0000256" key="2">
    <source>
        <dbReference type="ARBA" id="ARBA00022692"/>
    </source>
</evidence>
<name>I5BWD5_9BACT</name>
<evidence type="ECO:0000313" key="6">
    <source>
        <dbReference type="EMBL" id="EIM73887.1"/>
    </source>
</evidence>
<accession>I5BWD5</accession>
<dbReference type="PANTHER" id="PTHR37306">
    <property type="entry name" value="COLICIN V PRODUCTION PROTEIN"/>
    <property type="match status" value="1"/>
</dbReference>
<keyword evidence="3 5" id="KW-1133">Transmembrane helix</keyword>
<dbReference type="Proteomes" id="UP000005551">
    <property type="component" value="Unassembled WGS sequence"/>
</dbReference>
<dbReference type="OrthoDB" id="9799585at2"/>
<keyword evidence="7" id="KW-1185">Reference proteome</keyword>
<comment type="caution">
    <text evidence="6">The sequence shown here is derived from an EMBL/GenBank/DDBJ whole genome shotgun (WGS) entry which is preliminary data.</text>
</comment>
<evidence type="ECO:0000256" key="5">
    <source>
        <dbReference type="SAM" id="Phobius"/>
    </source>
</evidence>
<dbReference type="GO" id="GO:0009403">
    <property type="term" value="P:toxin biosynthetic process"/>
    <property type="evidence" value="ECO:0007669"/>
    <property type="project" value="InterPro"/>
</dbReference>
<organism evidence="6 7">
    <name type="scientific">Nitritalea halalkaliphila LW7</name>
    <dbReference type="NCBI Taxonomy" id="1189621"/>
    <lineage>
        <taxon>Bacteria</taxon>
        <taxon>Pseudomonadati</taxon>
        <taxon>Bacteroidota</taxon>
        <taxon>Cytophagia</taxon>
        <taxon>Cytophagales</taxon>
        <taxon>Cyclobacteriaceae</taxon>
        <taxon>Nitritalea</taxon>
    </lineage>
</organism>
<evidence type="ECO:0000313" key="7">
    <source>
        <dbReference type="Proteomes" id="UP000005551"/>
    </source>
</evidence>
<dbReference type="RefSeq" id="WP_009056847.1">
    <property type="nucleotide sequence ID" value="NZ_AJYA01000053.1"/>
</dbReference>
<feature type="transmembrane region" description="Helical" evidence="5">
    <location>
        <begin position="24"/>
        <end position="42"/>
    </location>
</feature>
<evidence type="ECO:0000256" key="4">
    <source>
        <dbReference type="ARBA" id="ARBA00023136"/>
    </source>
</evidence>
<feature type="transmembrane region" description="Helical" evidence="5">
    <location>
        <begin position="102"/>
        <end position="121"/>
    </location>
</feature>
<dbReference type="InterPro" id="IPR003825">
    <property type="entry name" value="Colicin-V_CvpA"/>
</dbReference>
<gene>
    <name evidence="6" type="ORF">A3SI_16957</name>
</gene>
<dbReference type="GO" id="GO:0016020">
    <property type="term" value="C:membrane"/>
    <property type="evidence" value="ECO:0007669"/>
    <property type="project" value="UniProtKB-SubCell"/>
</dbReference>
<dbReference type="STRING" id="1189621.A3SI_16957"/>
<dbReference type="PANTHER" id="PTHR37306:SF1">
    <property type="entry name" value="COLICIN V PRODUCTION PROTEIN"/>
    <property type="match status" value="1"/>
</dbReference>
<feature type="transmembrane region" description="Helical" evidence="5">
    <location>
        <begin position="62"/>
        <end position="82"/>
    </location>
</feature>
<sequence length="163" mass="18593">MDWVTWVILAAVVFGAWTGFKQGLLVGIFSLVGFFMAMYLAFRLMDRGTEVLARHVQELTFFLPFVSFLILFFSLLFLVRLLSLVARQAIDMLLLGPLDRVAGALLGVFKALFVLSLLAWISDRFQFPYMAEVHEVPAYAYIRPLAPVFIQALDAIFLLRRRP</sequence>
<dbReference type="Pfam" id="PF02674">
    <property type="entry name" value="Colicin_V"/>
    <property type="match status" value="1"/>
</dbReference>
<comment type="subcellular location">
    <subcellularLocation>
        <location evidence="1">Membrane</location>
        <topology evidence="1">Multi-pass membrane protein</topology>
    </subcellularLocation>
</comment>
<protein>
    <submittedName>
        <fullName evidence="6">Colicin V production protein</fullName>
    </submittedName>
</protein>
<keyword evidence="2 5" id="KW-0812">Transmembrane</keyword>
<keyword evidence="4 5" id="KW-0472">Membrane</keyword>